<accession>A0A9P9IX44</accession>
<dbReference type="InterPro" id="IPR001138">
    <property type="entry name" value="Zn2Cys6_DnaBD"/>
</dbReference>
<protein>
    <recommendedName>
        <fullName evidence="7">Zn(2)-C6 fungal-type domain-containing protein</fullName>
    </recommendedName>
</protein>
<keyword evidence="1" id="KW-0479">Metal-binding</keyword>
<evidence type="ECO:0000256" key="4">
    <source>
        <dbReference type="ARBA" id="ARBA00023163"/>
    </source>
</evidence>
<feature type="domain" description="Zn(2)-C6 fungal-type" evidence="7">
    <location>
        <begin position="16"/>
        <end position="45"/>
    </location>
</feature>
<dbReference type="PROSITE" id="PS00463">
    <property type="entry name" value="ZN2_CY6_FUNGAL_1"/>
    <property type="match status" value="1"/>
</dbReference>
<dbReference type="CDD" id="cd00067">
    <property type="entry name" value="GAL4"/>
    <property type="match status" value="1"/>
</dbReference>
<keyword evidence="3" id="KW-0238">DNA-binding</keyword>
<sequence length="623" mass="68842">MVTEIKKVKRHRCDQACESCKRRKVRCRGSQPCLACCRRNQECVFAQRFKTVVPSSSRGVLCPKPVKRRSQKAQHVSSITTSPGSPPSVTQTPTKDTQRDMIPAEPVTALPLLQELYKMIQAKVGYCDFGDSVKTPEMTKSPVVGPSEVHMTTSPPPRPSLHQARYLLRWYKLGVSDSLAFINLAQLDRGLSIWLENPDITPAAITAIYYLTLAIGAQSCPDKCNNVAHEYFSYGRYLAMTSLWDSGVPTIQSHLLVAIFLLNESRPDSSEMHLRVAVEAAVSLQIHREPYHPTRSQFGFETSESLWIAAQILDISTAAALDRPLMTGVFHNVYPIQFGSIYTTFVGILYEARCGNVGATRAIELAIGLRNRWIAQWASKNGLPATESSSNLDYIHSSGTYYRTILLLSEPFLLQFAYASEASCAAENVPSSQKSFREPEVILVELCLEAAVRMIDLLRAFAAGAEVPRPLPCLVNSVFLSAVVLYVTLFSGFGSPAVYRPHLQNARRIFDFLGDHDKLAAKYLGILVGLESTYTSLMADEQGSKANFHCDSNNSGQGFGKVNNICSLLDFGTGAKSQNQANEKCKSEYAQQEVSSWSSWNPHEQAGDLGGEGLGVLEWWQCV</sequence>
<dbReference type="Pfam" id="PF04082">
    <property type="entry name" value="Fungal_trans"/>
    <property type="match status" value="1"/>
</dbReference>
<evidence type="ECO:0000256" key="5">
    <source>
        <dbReference type="ARBA" id="ARBA00023242"/>
    </source>
</evidence>
<comment type="caution">
    <text evidence="8">The sequence shown here is derived from an EMBL/GenBank/DDBJ whole genome shotgun (WGS) entry which is preliminary data.</text>
</comment>
<dbReference type="GO" id="GO:0005634">
    <property type="term" value="C:nucleus"/>
    <property type="evidence" value="ECO:0007669"/>
    <property type="project" value="TreeGrafter"/>
</dbReference>
<dbReference type="OrthoDB" id="4685598at2759"/>
<evidence type="ECO:0000313" key="9">
    <source>
        <dbReference type="Proteomes" id="UP000738349"/>
    </source>
</evidence>
<proteinExistence type="predicted"/>
<dbReference type="Gene3D" id="4.10.240.10">
    <property type="entry name" value="Zn(2)-C6 fungal-type DNA-binding domain"/>
    <property type="match status" value="1"/>
</dbReference>
<feature type="compositionally biased region" description="Low complexity" evidence="6">
    <location>
        <begin position="77"/>
        <end position="94"/>
    </location>
</feature>
<dbReference type="SUPFAM" id="SSF57701">
    <property type="entry name" value="Zn2/Cys6 DNA-binding domain"/>
    <property type="match status" value="1"/>
</dbReference>
<dbReference type="GO" id="GO:0000981">
    <property type="term" value="F:DNA-binding transcription factor activity, RNA polymerase II-specific"/>
    <property type="evidence" value="ECO:0007669"/>
    <property type="project" value="InterPro"/>
</dbReference>
<reference evidence="8" key="1">
    <citation type="journal article" date="2021" name="Nat. Commun.">
        <title>Genetic determinants of endophytism in the Arabidopsis root mycobiome.</title>
        <authorList>
            <person name="Mesny F."/>
            <person name="Miyauchi S."/>
            <person name="Thiergart T."/>
            <person name="Pickel B."/>
            <person name="Atanasova L."/>
            <person name="Karlsson M."/>
            <person name="Huettel B."/>
            <person name="Barry K.W."/>
            <person name="Haridas S."/>
            <person name="Chen C."/>
            <person name="Bauer D."/>
            <person name="Andreopoulos W."/>
            <person name="Pangilinan J."/>
            <person name="LaButti K."/>
            <person name="Riley R."/>
            <person name="Lipzen A."/>
            <person name="Clum A."/>
            <person name="Drula E."/>
            <person name="Henrissat B."/>
            <person name="Kohler A."/>
            <person name="Grigoriev I.V."/>
            <person name="Martin F.M."/>
            <person name="Hacquard S."/>
        </authorList>
    </citation>
    <scope>NUCLEOTIDE SEQUENCE</scope>
    <source>
        <strain evidence="8">MPI-CAGE-AT-0147</strain>
    </source>
</reference>
<dbReference type="SMART" id="SM00066">
    <property type="entry name" value="GAL4"/>
    <property type="match status" value="1"/>
</dbReference>
<dbReference type="InterPro" id="IPR051127">
    <property type="entry name" value="Fungal_SecMet_Regulators"/>
</dbReference>
<keyword evidence="2" id="KW-0805">Transcription regulation</keyword>
<gene>
    <name evidence="8" type="ORF">EDB81DRAFT_763139</name>
</gene>
<dbReference type="PANTHER" id="PTHR47424">
    <property type="entry name" value="REGULATORY PROTEIN GAL4"/>
    <property type="match status" value="1"/>
</dbReference>
<dbReference type="GO" id="GO:0000435">
    <property type="term" value="P:positive regulation of transcription from RNA polymerase II promoter by galactose"/>
    <property type="evidence" value="ECO:0007669"/>
    <property type="project" value="TreeGrafter"/>
</dbReference>
<dbReference type="GO" id="GO:0006351">
    <property type="term" value="P:DNA-templated transcription"/>
    <property type="evidence" value="ECO:0007669"/>
    <property type="project" value="InterPro"/>
</dbReference>
<dbReference type="PANTHER" id="PTHR47424:SF3">
    <property type="entry name" value="REGULATORY PROTEIN GAL4"/>
    <property type="match status" value="1"/>
</dbReference>
<dbReference type="InterPro" id="IPR036864">
    <property type="entry name" value="Zn2-C6_fun-type_DNA-bd_sf"/>
</dbReference>
<dbReference type="CDD" id="cd12148">
    <property type="entry name" value="fungal_TF_MHR"/>
    <property type="match status" value="1"/>
</dbReference>
<evidence type="ECO:0000256" key="2">
    <source>
        <dbReference type="ARBA" id="ARBA00023015"/>
    </source>
</evidence>
<name>A0A9P9IX44_9HYPO</name>
<dbReference type="Proteomes" id="UP000738349">
    <property type="component" value="Unassembled WGS sequence"/>
</dbReference>
<feature type="region of interest" description="Disordered" evidence="6">
    <location>
        <begin position="56"/>
        <end position="99"/>
    </location>
</feature>
<dbReference type="GO" id="GO:0000978">
    <property type="term" value="F:RNA polymerase II cis-regulatory region sequence-specific DNA binding"/>
    <property type="evidence" value="ECO:0007669"/>
    <property type="project" value="TreeGrafter"/>
</dbReference>
<keyword evidence="5" id="KW-0539">Nucleus</keyword>
<organism evidence="8 9">
    <name type="scientific">Dactylonectria macrodidyma</name>
    <dbReference type="NCBI Taxonomy" id="307937"/>
    <lineage>
        <taxon>Eukaryota</taxon>
        <taxon>Fungi</taxon>
        <taxon>Dikarya</taxon>
        <taxon>Ascomycota</taxon>
        <taxon>Pezizomycotina</taxon>
        <taxon>Sordariomycetes</taxon>
        <taxon>Hypocreomycetidae</taxon>
        <taxon>Hypocreales</taxon>
        <taxon>Nectriaceae</taxon>
        <taxon>Dactylonectria</taxon>
    </lineage>
</organism>
<evidence type="ECO:0000256" key="1">
    <source>
        <dbReference type="ARBA" id="ARBA00022723"/>
    </source>
</evidence>
<dbReference type="GO" id="GO:0008270">
    <property type="term" value="F:zinc ion binding"/>
    <property type="evidence" value="ECO:0007669"/>
    <property type="project" value="InterPro"/>
</dbReference>
<dbReference type="PROSITE" id="PS50048">
    <property type="entry name" value="ZN2_CY6_FUNGAL_2"/>
    <property type="match status" value="1"/>
</dbReference>
<evidence type="ECO:0000256" key="6">
    <source>
        <dbReference type="SAM" id="MobiDB-lite"/>
    </source>
</evidence>
<evidence type="ECO:0000313" key="8">
    <source>
        <dbReference type="EMBL" id="KAH7133864.1"/>
    </source>
</evidence>
<dbReference type="EMBL" id="JAGMUV010000015">
    <property type="protein sequence ID" value="KAH7133864.1"/>
    <property type="molecule type" value="Genomic_DNA"/>
</dbReference>
<dbReference type="InterPro" id="IPR007219">
    <property type="entry name" value="XnlR_reg_dom"/>
</dbReference>
<dbReference type="Pfam" id="PF00172">
    <property type="entry name" value="Zn_clus"/>
    <property type="match status" value="1"/>
</dbReference>
<keyword evidence="9" id="KW-1185">Reference proteome</keyword>
<keyword evidence="4" id="KW-0804">Transcription</keyword>
<evidence type="ECO:0000256" key="3">
    <source>
        <dbReference type="ARBA" id="ARBA00023125"/>
    </source>
</evidence>
<dbReference type="AlphaFoldDB" id="A0A9P9IX44"/>
<evidence type="ECO:0000259" key="7">
    <source>
        <dbReference type="PROSITE" id="PS50048"/>
    </source>
</evidence>